<keyword evidence="10 11" id="KW-0407">Ion channel</keyword>
<evidence type="ECO:0000256" key="8">
    <source>
        <dbReference type="ARBA" id="ARBA00023136"/>
    </source>
</evidence>
<proteinExistence type="inferred from homology"/>
<keyword evidence="2 11" id="KW-0813">Transport</keyword>
<dbReference type="Proteomes" id="UP000245119">
    <property type="component" value="Linkage Group LG8"/>
</dbReference>
<accession>A0A2T7NX80</accession>
<reference evidence="14 15" key="1">
    <citation type="submission" date="2018-04" db="EMBL/GenBank/DDBJ databases">
        <title>The genome of golden apple snail Pomacea canaliculata provides insight into stress tolerance and invasive adaptation.</title>
        <authorList>
            <person name="Liu C."/>
            <person name="Liu B."/>
            <person name="Ren Y."/>
            <person name="Zhang Y."/>
            <person name="Wang H."/>
            <person name="Li S."/>
            <person name="Jiang F."/>
            <person name="Yin L."/>
            <person name="Zhang G."/>
            <person name="Qian W."/>
            <person name="Fan W."/>
        </authorList>
    </citation>
    <scope>NUCLEOTIDE SEQUENCE [LARGE SCALE GENOMIC DNA]</scope>
    <source>
        <strain evidence="14">SZHN2017</strain>
        <tissue evidence="14">Muscle</tissue>
    </source>
</reference>
<evidence type="ECO:0000256" key="12">
    <source>
        <dbReference type="SAM" id="MobiDB-lite"/>
    </source>
</evidence>
<protein>
    <submittedName>
        <fullName evidence="14">Uncharacterized protein</fullName>
    </submittedName>
</protein>
<dbReference type="AlphaFoldDB" id="A0A2T7NX80"/>
<evidence type="ECO:0000256" key="3">
    <source>
        <dbReference type="ARBA" id="ARBA00022461"/>
    </source>
</evidence>
<keyword evidence="3 11" id="KW-0894">Sodium channel</keyword>
<dbReference type="GO" id="GO:0015280">
    <property type="term" value="F:ligand-gated sodium channel activity"/>
    <property type="evidence" value="ECO:0007669"/>
    <property type="project" value="TreeGrafter"/>
</dbReference>
<comment type="caution">
    <text evidence="14">The sequence shown here is derived from an EMBL/GenBank/DDBJ whole genome shotgun (WGS) entry which is preliminary data.</text>
</comment>
<dbReference type="OMA" id="RMYTIQA"/>
<keyword evidence="7 11" id="KW-0406">Ion transport</keyword>
<keyword evidence="8 13" id="KW-0472">Membrane</keyword>
<comment type="similarity">
    <text evidence="11">Belongs to the amiloride-sensitive sodium channel (TC 1.A.6) family.</text>
</comment>
<dbReference type="PANTHER" id="PTHR11690">
    <property type="entry name" value="AMILORIDE-SENSITIVE SODIUM CHANNEL-RELATED"/>
    <property type="match status" value="1"/>
</dbReference>
<evidence type="ECO:0000313" key="15">
    <source>
        <dbReference type="Proteomes" id="UP000245119"/>
    </source>
</evidence>
<keyword evidence="5 13" id="KW-1133">Transmembrane helix</keyword>
<feature type="region of interest" description="Disordered" evidence="12">
    <location>
        <begin position="446"/>
        <end position="493"/>
    </location>
</feature>
<dbReference type="InterPro" id="IPR001873">
    <property type="entry name" value="ENaC"/>
</dbReference>
<dbReference type="PANTHER" id="PTHR11690:SF248">
    <property type="entry name" value="PICKPOCKET 17, ISOFORM A"/>
    <property type="match status" value="1"/>
</dbReference>
<organism evidence="14 15">
    <name type="scientific">Pomacea canaliculata</name>
    <name type="common">Golden apple snail</name>
    <dbReference type="NCBI Taxonomy" id="400727"/>
    <lineage>
        <taxon>Eukaryota</taxon>
        <taxon>Metazoa</taxon>
        <taxon>Spiralia</taxon>
        <taxon>Lophotrochozoa</taxon>
        <taxon>Mollusca</taxon>
        <taxon>Gastropoda</taxon>
        <taxon>Caenogastropoda</taxon>
        <taxon>Architaenioglossa</taxon>
        <taxon>Ampullarioidea</taxon>
        <taxon>Ampullariidae</taxon>
        <taxon>Pomacea</taxon>
    </lineage>
</organism>
<keyword evidence="15" id="KW-1185">Reference proteome</keyword>
<evidence type="ECO:0000256" key="6">
    <source>
        <dbReference type="ARBA" id="ARBA00023053"/>
    </source>
</evidence>
<evidence type="ECO:0000313" key="14">
    <source>
        <dbReference type="EMBL" id="PVD25768.1"/>
    </source>
</evidence>
<feature type="region of interest" description="Disordered" evidence="12">
    <location>
        <begin position="588"/>
        <end position="609"/>
    </location>
</feature>
<name>A0A2T7NX80_POMCA</name>
<evidence type="ECO:0000256" key="10">
    <source>
        <dbReference type="ARBA" id="ARBA00023303"/>
    </source>
</evidence>
<evidence type="ECO:0000256" key="9">
    <source>
        <dbReference type="ARBA" id="ARBA00023201"/>
    </source>
</evidence>
<feature type="compositionally biased region" description="Basic and acidic residues" evidence="12">
    <location>
        <begin position="588"/>
        <end position="601"/>
    </location>
</feature>
<keyword evidence="9 11" id="KW-0739">Sodium transport</keyword>
<evidence type="ECO:0000256" key="13">
    <source>
        <dbReference type="SAM" id="Phobius"/>
    </source>
</evidence>
<evidence type="ECO:0000256" key="11">
    <source>
        <dbReference type="RuleBase" id="RU000679"/>
    </source>
</evidence>
<evidence type="ECO:0000256" key="2">
    <source>
        <dbReference type="ARBA" id="ARBA00022448"/>
    </source>
</evidence>
<dbReference type="Gene3D" id="2.60.470.10">
    <property type="entry name" value="Acid-sensing ion channels like domains"/>
    <property type="match status" value="1"/>
</dbReference>
<dbReference type="EMBL" id="PZQS01000008">
    <property type="protein sequence ID" value="PVD25768.1"/>
    <property type="molecule type" value="Genomic_DNA"/>
</dbReference>
<gene>
    <name evidence="14" type="ORF">C0Q70_13428</name>
</gene>
<dbReference type="GO" id="GO:0005886">
    <property type="term" value="C:plasma membrane"/>
    <property type="evidence" value="ECO:0007669"/>
    <property type="project" value="TreeGrafter"/>
</dbReference>
<dbReference type="STRING" id="400727.A0A2T7NX80"/>
<sequence>MTSQRTFHRVPIRQTALALIGELGSESNAHGVARIVQSRDSRRKVLWSLLVLLGVGAAISQLSSLVHKYLQYQVVEVSEIQDGHPVEFPSVTVCNIEPISWRKLRHLIASEDGTSDVMRWLLFLEEFHFGPQQHHLRSIRAFHENVGSDAVHVRHSLNESLLHCTFNKAPCSTANFTTSFDGNYYSCFTFNTQSTNTSNRLIVHSTGPEYGLSIVMFLDINEPPLGTYAVYTLDSGILHSAGARVMVHAPNTMPVPVDYGQDVAPGFSTSISIKPYLHARLPHPYGNCSDTRLRGLPSFTSTFSTCLAVCKQELIVSRCGCRSSALPELTSLTHVPYCGQVPDWREMLNHRGRYNRSQHLPALDCEETVMERLKNDRGYETACGCTHPCGELSYRMSTSMSYWPLELYQFDALRQLFGPTEVQKSPLNRAYSLHDQNIKEGLDQFKKAQEQREQREQRPHTSSGQDGNDTRESGNETGGSEDDSYADASTPPSSYVTLEYNQQQLDNLRDASTEIRQNLLRLNVYLEDLSVVKFKQMPAYGMEDLFADIGGTLGLWMGVSVLTMLELLELVVRLTHLFLRAEWKPGEEVVDKAPPGDERAAAEAGGGAPAGDGRYARDYVSTHAAAQCDVVHADENDYYRSPGLWPRQNVDTNDRGPMPFENLRSGYTTTYSGNTKYWRLKRGKKR</sequence>
<dbReference type="OrthoDB" id="6021021at2759"/>
<evidence type="ECO:0000256" key="1">
    <source>
        <dbReference type="ARBA" id="ARBA00004141"/>
    </source>
</evidence>
<comment type="subcellular location">
    <subcellularLocation>
        <location evidence="1">Membrane</location>
        <topology evidence="1">Multi-pass membrane protein</topology>
    </subcellularLocation>
</comment>
<evidence type="ECO:0000256" key="4">
    <source>
        <dbReference type="ARBA" id="ARBA00022692"/>
    </source>
</evidence>
<evidence type="ECO:0000256" key="5">
    <source>
        <dbReference type="ARBA" id="ARBA00022989"/>
    </source>
</evidence>
<keyword evidence="4 11" id="KW-0812">Transmembrane</keyword>
<dbReference type="PRINTS" id="PR01078">
    <property type="entry name" value="AMINACHANNEL"/>
</dbReference>
<keyword evidence="6" id="KW-0915">Sodium</keyword>
<feature type="transmembrane region" description="Helical" evidence="13">
    <location>
        <begin position="45"/>
        <end position="66"/>
    </location>
</feature>
<dbReference type="Gene3D" id="1.10.287.770">
    <property type="entry name" value="YojJ-like"/>
    <property type="match status" value="1"/>
</dbReference>
<dbReference type="Pfam" id="PF00858">
    <property type="entry name" value="ASC"/>
    <property type="match status" value="2"/>
</dbReference>
<evidence type="ECO:0000256" key="7">
    <source>
        <dbReference type="ARBA" id="ARBA00023065"/>
    </source>
</evidence>
<feature type="compositionally biased region" description="Basic and acidic residues" evidence="12">
    <location>
        <begin position="446"/>
        <end position="459"/>
    </location>
</feature>